<evidence type="ECO:0000313" key="2">
    <source>
        <dbReference type="EMBL" id="MDG5902118.1"/>
    </source>
</evidence>
<evidence type="ECO:0000313" key="4">
    <source>
        <dbReference type="Proteomes" id="UP001159075"/>
    </source>
</evidence>
<name>A0A073L570_9GAMM</name>
<protein>
    <submittedName>
        <fullName evidence="2">Uncharacterized protein</fullName>
    </submittedName>
</protein>
<dbReference type="OrthoDB" id="6266461at2"/>
<dbReference type="PROSITE" id="PS51257">
    <property type="entry name" value="PROKAR_LIPOPROTEIN"/>
    <property type="match status" value="1"/>
</dbReference>
<dbReference type="Proteomes" id="UP001159075">
    <property type="component" value="Unassembled WGS sequence"/>
</dbReference>
<dbReference type="EMBL" id="JAOTLW010000012">
    <property type="protein sequence ID" value="MDI5832365.1"/>
    <property type="molecule type" value="Genomic_DNA"/>
</dbReference>
<evidence type="ECO:0000313" key="3">
    <source>
        <dbReference type="EMBL" id="MDI5832365.1"/>
    </source>
</evidence>
<evidence type="ECO:0000256" key="1">
    <source>
        <dbReference type="SAM" id="SignalP"/>
    </source>
</evidence>
<organism evidence="2">
    <name type="scientific">Shewanella xiamenensis</name>
    <dbReference type="NCBI Taxonomy" id="332186"/>
    <lineage>
        <taxon>Bacteria</taxon>
        <taxon>Pseudomonadati</taxon>
        <taxon>Pseudomonadota</taxon>
        <taxon>Gammaproteobacteria</taxon>
        <taxon>Alteromonadales</taxon>
        <taxon>Shewanellaceae</taxon>
        <taxon>Shewanella</taxon>
    </lineage>
</organism>
<reference evidence="2" key="1">
    <citation type="journal article" date="2019" name="Int J Environ Res Public Health">
        <title>Characterization of Chromosome-Mediated BlaOXA-894 in Shewanella xiamenensis Isolated from Pig Wastewater.</title>
        <authorList>
            <person name="Zou H."/>
            <person name="Zhou Z."/>
            <person name="Xia H."/>
            <person name="Zhao Q."/>
            <person name="Li X."/>
        </authorList>
    </citation>
    <scope>NUCLEOTIDE SEQUENCE</scope>
    <source>
        <strain evidence="2">2015oxa</strain>
    </source>
</reference>
<gene>
    <name evidence="2" type="ORF">E2650_19915</name>
    <name evidence="3" type="ORF">ODY93_12380</name>
</gene>
<dbReference type="AlphaFoldDB" id="A0A073L570"/>
<proteinExistence type="predicted"/>
<dbReference type="Proteomes" id="UP001152518">
    <property type="component" value="Unassembled WGS sequence"/>
</dbReference>
<comment type="caution">
    <text evidence="2">The sequence shown here is derived from an EMBL/GenBank/DDBJ whole genome shotgun (WGS) entry which is preliminary data.</text>
</comment>
<dbReference type="RefSeq" id="WP_037414101.1">
    <property type="nucleotide sequence ID" value="NZ_AP025014.1"/>
</dbReference>
<sequence length="102" mass="11899">MKFPVVPVFVLILLSCFASAIWFISSGEKDTRPETWSSFIYTHGYDSGKYKKTDNFNSYEACRDFAKEQSSFYDNVPWECGLKCGFDSRKQGFQCQEMRNEQ</sequence>
<keyword evidence="4" id="KW-1185">Reference proteome</keyword>
<accession>A0A073L570</accession>
<feature type="chain" id="PRO_5011841544" evidence="1">
    <location>
        <begin position="21"/>
        <end position="102"/>
    </location>
</feature>
<reference evidence="2" key="2">
    <citation type="submission" date="2019-04" db="EMBL/GenBank/DDBJ databases">
        <authorList>
            <person name="Zou H."/>
        </authorList>
    </citation>
    <scope>NUCLEOTIDE SEQUENCE</scope>
    <source>
        <strain evidence="2">2015oxa</strain>
    </source>
</reference>
<reference evidence="3 4" key="3">
    <citation type="submission" date="2022-09" db="EMBL/GenBank/DDBJ databases">
        <title>The outer-membrane cytochrome OmcA is essential for infection of Shewanella oneidensis by a zebrafish-associated bacteriophage.</title>
        <authorList>
            <person name="Grenfell A.W."/>
            <person name="Intile P."/>
            <person name="Mcfarlane J."/>
            <person name="Leung D."/>
            <person name="Abdalla K."/>
            <person name="Wold M."/>
            <person name="Kees E."/>
            <person name="Gralnick J."/>
        </authorList>
    </citation>
    <scope>NUCLEOTIDE SEQUENCE [LARGE SCALE GENOMIC DNA]</scope>
    <source>
        <strain evidence="3 4">NF-5</strain>
    </source>
</reference>
<dbReference type="EMBL" id="SUNE01000025">
    <property type="protein sequence ID" value="MDG5902118.1"/>
    <property type="molecule type" value="Genomic_DNA"/>
</dbReference>
<keyword evidence="1" id="KW-0732">Signal</keyword>
<feature type="signal peptide" evidence="1">
    <location>
        <begin position="1"/>
        <end position="20"/>
    </location>
</feature>
<dbReference type="GeneID" id="75190358"/>